<feature type="domain" description="PIN" evidence="9">
    <location>
        <begin position="2"/>
        <end position="120"/>
    </location>
</feature>
<comment type="caution">
    <text evidence="10">The sequence shown here is derived from an EMBL/GenBank/DDBJ whole genome shotgun (WGS) entry which is preliminary data.</text>
</comment>
<evidence type="ECO:0000259" key="9">
    <source>
        <dbReference type="Pfam" id="PF01850"/>
    </source>
</evidence>
<dbReference type="Pfam" id="PF01850">
    <property type="entry name" value="PIN"/>
    <property type="match status" value="1"/>
</dbReference>
<dbReference type="Gene3D" id="3.40.50.1010">
    <property type="entry name" value="5'-nuclease"/>
    <property type="match status" value="1"/>
</dbReference>
<reference evidence="10 11" key="1">
    <citation type="journal article" date="2019" name="Int. J. Syst. Evol. Microbiol.">
        <title>The Global Catalogue of Microorganisms (GCM) 10K type strain sequencing project: providing services to taxonomists for standard genome sequencing and annotation.</title>
        <authorList>
            <consortium name="The Broad Institute Genomics Platform"/>
            <consortium name="The Broad Institute Genome Sequencing Center for Infectious Disease"/>
            <person name="Wu L."/>
            <person name="Ma J."/>
        </authorList>
    </citation>
    <scope>NUCLEOTIDE SEQUENCE [LARGE SCALE GENOMIC DNA]</scope>
    <source>
        <strain evidence="10 11">JCM 14322</strain>
    </source>
</reference>
<feature type="binding site" evidence="8">
    <location>
        <position position="102"/>
    </location>
    <ligand>
        <name>Mg(2+)</name>
        <dbReference type="ChEBI" id="CHEBI:18420"/>
    </ligand>
</feature>
<evidence type="ECO:0000256" key="5">
    <source>
        <dbReference type="ARBA" id="ARBA00022801"/>
    </source>
</evidence>
<comment type="cofactor">
    <cofactor evidence="1 8">
        <name>Mg(2+)</name>
        <dbReference type="ChEBI" id="CHEBI:18420"/>
    </cofactor>
</comment>
<evidence type="ECO:0000256" key="1">
    <source>
        <dbReference type="ARBA" id="ARBA00001946"/>
    </source>
</evidence>
<comment type="function">
    <text evidence="8">Toxic component of a toxin-antitoxin (TA) system. An RNase.</text>
</comment>
<gene>
    <name evidence="8" type="primary">vapC</name>
    <name evidence="10" type="ORF">GCM10009749_33470</name>
</gene>
<evidence type="ECO:0000256" key="8">
    <source>
        <dbReference type="HAMAP-Rule" id="MF_00265"/>
    </source>
</evidence>
<dbReference type="HAMAP" id="MF_00265">
    <property type="entry name" value="VapC_Nob1"/>
    <property type="match status" value="1"/>
</dbReference>
<keyword evidence="2 8" id="KW-1277">Toxin-antitoxin system</keyword>
<feature type="binding site" evidence="8">
    <location>
        <position position="5"/>
    </location>
    <ligand>
        <name>Mg(2+)</name>
        <dbReference type="ChEBI" id="CHEBI:18420"/>
    </ligand>
</feature>
<keyword evidence="3 8" id="KW-0540">Nuclease</keyword>
<evidence type="ECO:0000256" key="3">
    <source>
        <dbReference type="ARBA" id="ARBA00022722"/>
    </source>
</evidence>
<keyword evidence="5 8" id="KW-0378">Hydrolase</keyword>
<dbReference type="CDD" id="cd18731">
    <property type="entry name" value="PIN_NgFitB-like"/>
    <property type="match status" value="1"/>
</dbReference>
<dbReference type="EMBL" id="BAAANJ010000021">
    <property type="protein sequence ID" value="GAA1820226.1"/>
    <property type="molecule type" value="Genomic_DNA"/>
</dbReference>
<keyword evidence="11" id="KW-1185">Reference proteome</keyword>
<dbReference type="EC" id="3.1.-.-" evidence="8"/>
<evidence type="ECO:0000256" key="7">
    <source>
        <dbReference type="ARBA" id="ARBA00038093"/>
    </source>
</evidence>
<proteinExistence type="inferred from homology"/>
<protein>
    <recommendedName>
        <fullName evidence="8">Ribonuclease VapC</fullName>
        <shortName evidence="8">RNase VapC</shortName>
        <ecNumber evidence="8">3.1.-.-</ecNumber>
    </recommendedName>
    <alternativeName>
        <fullName evidence="8">Toxin VapC</fullName>
    </alternativeName>
</protein>
<dbReference type="PANTHER" id="PTHR33653:SF1">
    <property type="entry name" value="RIBONUCLEASE VAPC2"/>
    <property type="match status" value="1"/>
</dbReference>
<keyword evidence="6 8" id="KW-0460">Magnesium</keyword>
<evidence type="ECO:0000256" key="6">
    <source>
        <dbReference type="ARBA" id="ARBA00022842"/>
    </source>
</evidence>
<dbReference type="SUPFAM" id="SSF88723">
    <property type="entry name" value="PIN domain-like"/>
    <property type="match status" value="1"/>
</dbReference>
<comment type="similarity">
    <text evidence="7 8">Belongs to the PINc/VapC protein family.</text>
</comment>
<keyword evidence="4 8" id="KW-0479">Metal-binding</keyword>
<dbReference type="RefSeq" id="WP_344297687.1">
    <property type="nucleotide sequence ID" value="NZ_BAAANJ010000021.1"/>
</dbReference>
<organism evidence="10 11">
    <name type="scientific">Agromyces neolithicus</name>
    <dbReference type="NCBI Taxonomy" id="269420"/>
    <lineage>
        <taxon>Bacteria</taxon>
        <taxon>Bacillati</taxon>
        <taxon>Actinomycetota</taxon>
        <taxon>Actinomycetes</taxon>
        <taxon>Micrococcales</taxon>
        <taxon>Microbacteriaceae</taxon>
        <taxon>Agromyces</taxon>
    </lineage>
</organism>
<dbReference type="PANTHER" id="PTHR33653">
    <property type="entry name" value="RIBONUCLEASE VAPC2"/>
    <property type="match status" value="1"/>
</dbReference>
<evidence type="ECO:0000256" key="2">
    <source>
        <dbReference type="ARBA" id="ARBA00022649"/>
    </source>
</evidence>
<dbReference type="InterPro" id="IPR002716">
    <property type="entry name" value="PIN_dom"/>
</dbReference>
<keyword evidence="8" id="KW-0800">Toxin</keyword>
<evidence type="ECO:0000313" key="10">
    <source>
        <dbReference type="EMBL" id="GAA1820226.1"/>
    </source>
</evidence>
<accession>A0ABN2MC31</accession>
<dbReference type="Proteomes" id="UP001500002">
    <property type="component" value="Unassembled WGS sequence"/>
</dbReference>
<evidence type="ECO:0000256" key="4">
    <source>
        <dbReference type="ARBA" id="ARBA00022723"/>
    </source>
</evidence>
<evidence type="ECO:0000313" key="11">
    <source>
        <dbReference type="Proteomes" id="UP001500002"/>
    </source>
</evidence>
<dbReference type="InterPro" id="IPR029060">
    <property type="entry name" value="PIN-like_dom_sf"/>
</dbReference>
<dbReference type="InterPro" id="IPR022907">
    <property type="entry name" value="VapC_family"/>
</dbReference>
<name>A0ABN2MC31_9MICO</name>
<sequence length="140" mass="15232">MIVLDTNVLSEPMRVSPDANVMKWLQRLDEPSAITAISLGELLDGAARLAPGRRRDGLVTAIERVIESHRGIVLPYDDRAARAHARFQEARRTAGRPLSVEDGMIAAICDVAGARLATRNITDFEGLGIELVNPFSADQT</sequence>
<dbReference type="InterPro" id="IPR050556">
    <property type="entry name" value="Type_II_TA_system_RNase"/>
</dbReference>